<feature type="non-terminal residue" evidence="1">
    <location>
        <position position="35"/>
    </location>
</feature>
<organism evidence="1 2">
    <name type="scientific">Stegodyphus mimosarum</name>
    <name type="common">African social velvet spider</name>
    <dbReference type="NCBI Taxonomy" id="407821"/>
    <lineage>
        <taxon>Eukaryota</taxon>
        <taxon>Metazoa</taxon>
        <taxon>Ecdysozoa</taxon>
        <taxon>Arthropoda</taxon>
        <taxon>Chelicerata</taxon>
        <taxon>Arachnida</taxon>
        <taxon>Araneae</taxon>
        <taxon>Araneomorphae</taxon>
        <taxon>Entelegynae</taxon>
        <taxon>Eresoidea</taxon>
        <taxon>Eresidae</taxon>
        <taxon>Stegodyphus</taxon>
    </lineage>
</organism>
<evidence type="ECO:0000313" key="1">
    <source>
        <dbReference type="EMBL" id="KFM74787.1"/>
    </source>
</evidence>
<protein>
    <submittedName>
        <fullName evidence="1">Uncharacterized protein</fullName>
    </submittedName>
</protein>
<accession>A0A087UBP8</accession>
<dbReference type="EMBL" id="KK119116">
    <property type="protein sequence ID" value="KFM74787.1"/>
    <property type="molecule type" value="Genomic_DNA"/>
</dbReference>
<reference evidence="1 2" key="1">
    <citation type="submission" date="2013-11" db="EMBL/GenBank/DDBJ databases">
        <title>Genome sequencing of Stegodyphus mimosarum.</title>
        <authorList>
            <person name="Bechsgaard J."/>
        </authorList>
    </citation>
    <scope>NUCLEOTIDE SEQUENCE [LARGE SCALE GENOMIC DNA]</scope>
</reference>
<keyword evidence="2" id="KW-1185">Reference proteome</keyword>
<proteinExistence type="predicted"/>
<dbReference type="AlphaFoldDB" id="A0A087UBP8"/>
<dbReference type="Proteomes" id="UP000054359">
    <property type="component" value="Unassembled WGS sequence"/>
</dbReference>
<name>A0A087UBP8_STEMI</name>
<gene>
    <name evidence="1" type="ORF">X975_21380</name>
</gene>
<evidence type="ECO:0000313" key="2">
    <source>
        <dbReference type="Proteomes" id="UP000054359"/>
    </source>
</evidence>
<sequence length="35" mass="3686">MVSSASSSTDCASIFHRGRVVSCLLLSLPSTPFTQ</sequence>